<organism evidence="2 3">
    <name type="scientific">Gloeothece verrucosa (strain PCC 7822)</name>
    <name type="common">Cyanothece sp. (strain PCC 7822)</name>
    <dbReference type="NCBI Taxonomy" id="497965"/>
    <lineage>
        <taxon>Bacteria</taxon>
        <taxon>Bacillati</taxon>
        <taxon>Cyanobacteriota</taxon>
        <taxon>Cyanophyceae</taxon>
        <taxon>Oscillatoriophycideae</taxon>
        <taxon>Chroococcales</taxon>
        <taxon>Aphanothecaceae</taxon>
        <taxon>Gloeothece</taxon>
        <taxon>Gloeothece verrucosa</taxon>
    </lineage>
</organism>
<accession>E0UMQ6</accession>
<keyword evidence="1" id="KW-0175">Coiled coil</keyword>
<name>E0UMQ6_GLOV7</name>
<geneLocation type="plasmid" evidence="2 3">
    <name>Cy782202</name>
</geneLocation>
<dbReference type="KEGG" id="cyj:Cyan7822_6453"/>
<dbReference type="HOGENOM" id="CLU_137263_0_0_3"/>
<evidence type="ECO:0000313" key="3">
    <source>
        <dbReference type="Proteomes" id="UP000008206"/>
    </source>
</evidence>
<dbReference type="OrthoDB" id="485803at2"/>
<feature type="coiled-coil region" evidence="1">
    <location>
        <begin position="36"/>
        <end position="64"/>
    </location>
</feature>
<proteinExistence type="predicted"/>
<protein>
    <submittedName>
        <fullName evidence="2">Uncharacterized protein</fullName>
    </submittedName>
</protein>
<dbReference type="Pfam" id="PF12747">
    <property type="entry name" value="DdrB"/>
    <property type="match status" value="1"/>
</dbReference>
<dbReference type="AlphaFoldDB" id="E0UMQ6"/>
<keyword evidence="2" id="KW-0614">Plasmid</keyword>
<dbReference type="InterPro" id="IPR024305">
    <property type="entry name" value="ssDNA-bd_DdrB-like"/>
</dbReference>
<evidence type="ECO:0000256" key="1">
    <source>
        <dbReference type="SAM" id="Coils"/>
    </source>
</evidence>
<keyword evidence="3" id="KW-1185">Reference proteome</keyword>
<sequence>MIEQSKSNNGRFDSLLNPVVSILQGLRELFVLVREVKNLLAQQNELLKQNNELLQNLLDKENSSNQVEVNPNFQAGLSDYPTFDWAKIGATVISTDSDGPTVVEYEGLAFKRRRSSIDDVKGAAIWFSCSQKDNKDQLTYLRLITFKEQLKIRSLHGEIKEHLS</sequence>
<evidence type="ECO:0000313" key="2">
    <source>
        <dbReference type="EMBL" id="ADN18236.1"/>
    </source>
</evidence>
<gene>
    <name evidence="2" type="ordered locus">Cyan7822_6453</name>
</gene>
<reference evidence="3" key="1">
    <citation type="journal article" date="2011" name="MBio">
        <title>Novel metabolic attributes of the genus Cyanothece, comprising a group of unicellular nitrogen-fixing Cyanobacteria.</title>
        <authorList>
            <person name="Bandyopadhyay A."/>
            <person name="Elvitigala T."/>
            <person name="Welsh E."/>
            <person name="Stockel J."/>
            <person name="Liberton M."/>
            <person name="Min H."/>
            <person name="Sherman L.A."/>
            <person name="Pakrasi H.B."/>
        </authorList>
    </citation>
    <scope>NUCLEOTIDE SEQUENCE [LARGE SCALE GENOMIC DNA]</scope>
    <source>
        <strain evidence="3">PCC 7822</strain>
        <plasmid evidence="3">Cy782202</plasmid>
    </source>
</reference>
<dbReference type="Proteomes" id="UP000008206">
    <property type="component" value="Plasmid Cy782202"/>
</dbReference>
<dbReference type="EMBL" id="CP002200">
    <property type="protein sequence ID" value="ADN18236.1"/>
    <property type="molecule type" value="Genomic_DNA"/>
</dbReference>